<feature type="non-terminal residue" evidence="1">
    <location>
        <position position="298"/>
    </location>
</feature>
<sequence length="298" mass="34178">MLDFKEVLKQKRSELKDKYKENFKQKDAEYQSFYRKLLFKKILDVRNKIVGIYEQKIERQEIILKEAFDNTVRQLIAGEDIEFPKSERSEALSEVLLDLKDLESDLKIAVSGAPISTKSFENVLDGLQQELDDVSSKAEDRKEAADQEDLKKPDSDYAEQLLIQSSTTELPVLDVSLVDAILNNESEGNAECLVDDQARELFLELSKFFDREAVNAYDRLQKENDKQCCELNNPSCLLTNWMLSDQFHALSRPINQMTRNDRMLVDSKQLVQFLKGTGPYNVVALPASTIPPNMRRAG</sequence>
<name>A0ABQ9EBU9_TEGGR</name>
<proteinExistence type="predicted"/>
<dbReference type="EMBL" id="JARBDR010000917">
    <property type="protein sequence ID" value="KAJ8302797.1"/>
    <property type="molecule type" value="Genomic_DNA"/>
</dbReference>
<dbReference type="Proteomes" id="UP001217089">
    <property type="component" value="Unassembled WGS sequence"/>
</dbReference>
<comment type="caution">
    <text evidence="1">The sequence shown here is derived from an EMBL/GenBank/DDBJ whole genome shotgun (WGS) entry which is preliminary data.</text>
</comment>
<evidence type="ECO:0000313" key="1">
    <source>
        <dbReference type="EMBL" id="KAJ8302797.1"/>
    </source>
</evidence>
<reference evidence="1 2" key="1">
    <citation type="submission" date="2022-12" db="EMBL/GenBank/DDBJ databases">
        <title>Chromosome-level genome of Tegillarca granosa.</title>
        <authorList>
            <person name="Kim J."/>
        </authorList>
    </citation>
    <scope>NUCLEOTIDE SEQUENCE [LARGE SCALE GENOMIC DNA]</scope>
    <source>
        <strain evidence="1">Teg-2019</strain>
        <tissue evidence="1">Adductor muscle</tissue>
    </source>
</reference>
<protein>
    <submittedName>
        <fullName evidence="1">Uncharacterized protein</fullName>
    </submittedName>
</protein>
<keyword evidence="2" id="KW-1185">Reference proteome</keyword>
<evidence type="ECO:0000313" key="2">
    <source>
        <dbReference type="Proteomes" id="UP001217089"/>
    </source>
</evidence>
<organism evidence="1 2">
    <name type="scientific">Tegillarca granosa</name>
    <name type="common">Malaysian cockle</name>
    <name type="synonym">Anadara granosa</name>
    <dbReference type="NCBI Taxonomy" id="220873"/>
    <lineage>
        <taxon>Eukaryota</taxon>
        <taxon>Metazoa</taxon>
        <taxon>Spiralia</taxon>
        <taxon>Lophotrochozoa</taxon>
        <taxon>Mollusca</taxon>
        <taxon>Bivalvia</taxon>
        <taxon>Autobranchia</taxon>
        <taxon>Pteriomorphia</taxon>
        <taxon>Arcoida</taxon>
        <taxon>Arcoidea</taxon>
        <taxon>Arcidae</taxon>
        <taxon>Tegillarca</taxon>
    </lineage>
</organism>
<accession>A0ABQ9EBU9</accession>
<gene>
    <name evidence="1" type="ORF">KUTeg_019193</name>
</gene>